<feature type="domain" description="Uracil-DNA glycosylase-like" evidence="5">
    <location>
        <begin position="121"/>
        <end position="240"/>
    </location>
</feature>
<dbReference type="PANTHER" id="PTHR12159">
    <property type="entry name" value="G/T AND G/U MISMATCH-SPECIFIC DNA GLYCOSYLASE"/>
    <property type="match status" value="1"/>
</dbReference>
<sequence length="396" mass="43781">MVMTKKEQSASPPPPTSLPSSFAEAYTFAGNSNGRQRQSNRLADRKAFEVFVPRLKSSPSSSSPSSAVKRDKPSSPTPTPSPPKKKKKKRRRLYDDPSSTSYPAAEYPPVPDHLYPADPNRRLDLLVCGLNPGLQSSQHGAHFRHPSNHFYRTLLAGGLTPTRVDPTECADMLDQPHPWPSIGLTNICIRPTAEGGELGKEDYMRGTPILEEKVRRHAKPRLMVFTGKGIGEWWGKCCRQLGGLPAAEKKRSKETKPHGRCDATISIKEEQGQDSSKRELLDPHRITLATPSHIPWAADEPSGLGLLDSVVELEDIQDGTPISARYCFLFVTTSPSGRVTTMHLPEKGEWMGKCKDTLDWLRNEDNDADGKVQQNRRSVTSRTFTVVDGARLSAPS</sequence>
<accession>A0A316UMN2</accession>
<keyword evidence="1" id="KW-0227">DNA damage</keyword>
<evidence type="ECO:0000256" key="3">
    <source>
        <dbReference type="ARBA" id="ARBA00023204"/>
    </source>
</evidence>
<dbReference type="RefSeq" id="XP_025359795.1">
    <property type="nucleotide sequence ID" value="XM_025508510.1"/>
</dbReference>
<dbReference type="CDD" id="cd10028">
    <property type="entry name" value="UDG-F2_TDG_MUG"/>
    <property type="match status" value="1"/>
</dbReference>
<evidence type="ECO:0000259" key="5">
    <source>
        <dbReference type="Pfam" id="PF03167"/>
    </source>
</evidence>
<dbReference type="PANTHER" id="PTHR12159:SF9">
    <property type="entry name" value="G_T MISMATCH-SPECIFIC THYMINE DNA GLYCOSYLASE"/>
    <property type="match status" value="1"/>
</dbReference>
<dbReference type="InterPro" id="IPR005122">
    <property type="entry name" value="Uracil-DNA_glycosylase-like"/>
</dbReference>
<evidence type="ECO:0000313" key="7">
    <source>
        <dbReference type="Proteomes" id="UP000245884"/>
    </source>
</evidence>
<gene>
    <name evidence="6" type="ORF">BDZ90DRAFT_262630</name>
</gene>
<protein>
    <submittedName>
        <fullName evidence="6">DNA glycosylase</fullName>
    </submittedName>
</protein>
<organism evidence="6 7">
    <name type="scientific">Jaminaea rosea</name>
    <dbReference type="NCBI Taxonomy" id="1569628"/>
    <lineage>
        <taxon>Eukaryota</taxon>
        <taxon>Fungi</taxon>
        <taxon>Dikarya</taxon>
        <taxon>Basidiomycota</taxon>
        <taxon>Ustilaginomycotina</taxon>
        <taxon>Exobasidiomycetes</taxon>
        <taxon>Microstromatales</taxon>
        <taxon>Microstromatales incertae sedis</taxon>
        <taxon>Jaminaea</taxon>
    </lineage>
</organism>
<evidence type="ECO:0000256" key="2">
    <source>
        <dbReference type="ARBA" id="ARBA00022801"/>
    </source>
</evidence>
<feature type="region of interest" description="Disordered" evidence="4">
    <location>
        <begin position="246"/>
        <end position="278"/>
    </location>
</feature>
<keyword evidence="3" id="KW-0234">DNA repair</keyword>
<dbReference type="Proteomes" id="UP000245884">
    <property type="component" value="Unassembled WGS sequence"/>
</dbReference>
<reference evidence="6 7" key="1">
    <citation type="journal article" date="2018" name="Mol. Biol. Evol.">
        <title>Broad Genomic Sampling Reveals a Smut Pathogenic Ancestry of the Fungal Clade Ustilaginomycotina.</title>
        <authorList>
            <person name="Kijpornyongpan T."/>
            <person name="Mondo S.J."/>
            <person name="Barry K."/>
            <person name="Sandor L."/>
            <person name="Lee J."/>
            <person name="Lipzen A."/>
            <person name="Pangilinan J."/>
            <person name="LaButti K."/>
            <person name="Hainaut M."/>
            <person name="Henrissat B."/>
            <person name="Grigoriev I.V."/>
            <person name="Spatafora J.W."/>
            <person name="Aime M.C."/>
        </authorList>
    </citation>
    <scope>NUCLEOTIDE SEQUENCE [LARGE SCALE GENOMIC DNA]</scope>
    <source>
        <strain evidence="6 7">MCA 5214</strain>
    </source>
</reference>
<keyword evidence="2" id="KW-0378">Hydrolase</keyword>
<dbReference type="EMBL" id="KZ819677">
    <property type="protein sequence ID" value="PWN25183.1"/>
    <property type="molecule type" value="Genomic_DNA"/>
</dbReference>
<dbReference type="GeneID" id="37030333"/>
<dbReference type="SUPFAM" id="SSF52141">
    <property type="entry name" value="Uracil-DNA glycosylase-like"/>
    <property type="match status" value="1"/>
</dbReference>
<name>A0A316UMN2_9BASI</name>
<dbReference type="STRING" id="1569628.A0A316UMN2"/>
<dbReference type="AlphaFoldDB" id="A0A316UMN2"/>
<dbReference type="Gene3D" id="3.40.470.10">
    <property type="entry name" value="Uracil-DNA glycosylase-like domain"/>
    <property type="match status" value="1"/>
</dbReference>
<proteinExistence type="predicted"/>
<dbReference type="Pfam" id="PF03167">
    <property type="entry name" value="UDG"/>
    <property type="match status" value="1"/>
</dbReference>
<dbReference type="InterPro" id="IPR015637">
    <property type="entry name" value="MUG/TDG"/>
</dbReference>
<evidence type="ECO:0000313" key="6">
    <source>
        <dbReference type="EMBL" id="PWN25183.1"/>
    </source>
</evidence>
<dbReference type="GO" id="GO:0008263">
    <property type="term" value="F:pyrimidine-specific mismatch base pair DNA N-glycosylase activity"/>
    <property type="evidence" value="ECO:0007669"/>
    <property type="project" value="TreeGrafter"/>
</dbReference>
<feature type="compositionally biased region" description="Basic residues" evidence="4">
    <location>
        <begin position="83"/>
        <end position="92"/>
    </location>
</feature>
<feature type="region of interest" description="Disordered" evidence="4">
    <location>
        <begin position="51"/>
        <end position="116"/>
    </location>
</feature>
<feature type="compositionally biased region" description="Basic and acidic residues" evidence="4">
    <location>
        <begin position="247"/>
        <end position="278"/>
    </location>
</feature>
<dbReference type="InterPro" id="IPR036895">
    <property type="entry name" value="Uracil-DNA_glycosylase-like_sf"/>
</dbReference>
<keyword evidence="7" id="KW-1185">Reference proteome</keyword>
<dbReference type="GO" id="GO:0006285">
    <property type="term" value="P:base-excision repair, AP site formation"/>
    <property type="evidence" value="ECO:0007669"/>
    <property type="project" value="InterPro"/>
</dbReference>
<dbReference type="GO" id="GO:0004844">
    <property type="term" value="F:uracil DNA N-glycosylase activity"/>
    <property type="evidence" value="ECO:0007669"/>
    <property type="project" value="TreeGrafter"/>
</dbReference>
<evidence type="ECO:0000256" key="1">
    <source>
        <dbReference type="ARBA" id="ARBA00022763"/>
    </source>
</evidence>
<evidence type="ECO:0000256" key="4">
    <source>
        <dbReference type="SAM" id="MobiDB-lite"/>
    </source>
</evidence>
<dbReference type="OrthoDB" id="565731at2759"/>
<feature type="region of interest" description="Disordered" evidence="4">
    <location>
        <begin position="1"/>
        <end position="23"/>
    </location>
</feature>
<feature type="compositionally biased region" description="Low complexity" evidence="4">
    <location>
        <begin position="57"/>
        <end position="66"/>
    </location>
</feature>